<keyword evidence="2" id="KW-1185">Reference proteome</keyword>
<name>A0ACA9P540_9GLOM</name>
<dbReference type="EMBL" id="CAJVQC010018153">
    <property type="protein sequence ID" value="CAG8691149.1"/>
    <property type="molecule type" value="Genomic_DNA"/>
</dbReference>
<sequence>RVNVDLKPILSIHVALQYIAKYASKAEPRSTAFLEIFNQILRDN</sequence>
<comment type="caution">
    <text evidence="1">The sequence shown here is derived from an EMBL/GenBank/DDBJ whole genome shotgun (WGS) entry which is preliminary data.</text>
</comment>
<accession>A0ACA9P540</accession>
<protein>
    <submittedName>
        <fullName evidence="1">9114_t:CDS:1</fullName>
    </submittedName>
</protein>
<gene>
    <name evidence="1" type="ORF">RPERSI_LOCUS9555</name>
</gene>
<evidence type="ECO:0000313" key="1">
    <source>
        <dbReference type="EMBL" id="CAG8691149.1"/>
    </source>
</evidence>
<feature type="non-terminal residue" evidence="1">
    <location>
        <position position="1"/>
    </location>
</feature>
<proteinExistence type="predicted"/>
<reference evidence="1" key="1">
    <citation type="submission" date="2021-06" db="EMBL/GenBank/DDBJ databases">
        <authorList>
            <person name="Kallberg Y."/>
            <person name="Tangrot J."/>
            <person name="Rosling A."/>
        </authorList>
    </citation>
    <scope>NUCLEOTIDE SEQUENCE</scope>
    <source>
        <strain evidence="1">MA461A</strain>
    </source>
</reference>
<dbReference type="Proteomes" id="UP000789920">
    <property type="component" value="Unassembled WGS sequence"/>
</dbReference>
<organism evidence="1 2">
    <name type="scientific">Racocetra persica</name>
    <dbReference type="NCBI Taxonomy" id="160502"/>
    <lineage>
        <taxon>Eukaryota</taxon>
        <taxon>Fungi</taxon>
        <taxon>Fungi incertae sedis</taxon>
        <taxon>Mucoromycota</taxon>
        <taxon>Glomeromycotina</taxon>
        <taxon>Glomeromycetes</taxon>
        <taxon>Diversisporales</taxon>
        <taxon>Gigasporaceae</taxon>
        <taxon>Racocetra</taxon>
    </lineage>
</organism>
<evidence type="ECO:0000313" key="2">
    <source>
        <dbReference type="Proteomes" id="UP000789920"/>
    </source>
</evidence>